<reference evidence="1" key="1">
    <citation type="submission" date="2017-12" db="EMBL/GenBank/DDBJ databases">
        <title>High-resolution comparative analysis of great ape genomes.</title>
        <authorList>
            <person name="Pollen A."/>
            <person name="Hastie A."/>
            <person name="Hormozdiari F."/>
            <person name="Dougherty M."/>
            <person name="Liu R."/>
            <person name="Chaisson M."/>
            <person name="Hoppe E."/>
            <person name="Hill C."/>
            <person name="Pang A."/>
            <person name="Hillier L."/>
            <person name="Baker C."/>
            <person name="Armstrong J."/>
            <person name="Shendure J."/>
            <person name="Paten B."/>
            <person name="Wilson R."/>
            <person name="Chao H."/>
            <person name="Schneider V."/>
            <person name="Ventura M."/>
            <person name="Kronenberg Z."/>
            <person name="Murali S."/>
            <person name="Gordon D."/>
            <person name="Cantsilieris S."/>
            <person name="Munson K."/>
            <person name="Nelson B."/>
            <person name="Raja A."/>
            <person name="Underwood J."/>
            <person name="Diekhans M."/>
            <person name="Fiddes I."/>
            <person name="Haussler D."/>
            <person name="Eichler E."/>
        </authorList>
    </citation>
    <scope>NUCLEOTIDE SEQUENCE [LARGE SCALE GENOMIC DNA]</scope>
    <source>
        <strain evidence="1">Susie</strain>
    </source>
</reference>
<accession>A0A2J8TJD6</accession>
<dbReference type="EMBL" id="NDHI03003494">
    <property type="protein sequence ID" value="PNJ33162.1"/>
    <property type="molecule type" value="Genomic_DNA"/>
</dbReference>
<protein>
    <submittedName>
        <fullName evidence="1">KDM8 isoform 13</fullName>
    </submittedName>
</protein>
<dbReference type="AlphaFoldDB" id="A0A2J8TJD6"/>
<feature type="non-terminal residue" evidence="1">
    <location>
        <position position="1"/>
    </location>
</feature>
<evidence type="ECO:0000313" key="1">
    <source>
        <dbReference type="EMBL" id="PNJ33162.1"/>
    </source>
</evidence>
<sequence>VNEFISKYIVNEPRDVGYLAQHQLFDQIPELKQDISIPDYCSLGDGEEEEITINAWLTWRIPTWRSSPSLPRPHSCPASCLLERSCSSR</sequence>
<comment type="caution">
    <text evidence="1">The sequence shown here is derived from an EMBL/GenBank/DDBJ whole genome shotgun (WGS) entry which is preliminary data.</text>
</comment>
<organism evidence="1">
    <name type="scientific">Pongo abelii</name>
    <name type="common">Sumatran orangutan</name>
    <name type="synonym">Pongo pygmaeus abelii</name>
    <dbReference type="NCBI Taxonomy" id="9601"/>
    <lineage>
        <taxon>Eukaryota</taxon>
        <taxon>Metazoa</taxon>
        <taxon>Chordata</taxon>
        <taxon>Craniata</taxon>
        <taxon>Vertebrata</taxon>
        <taxon>Euteleostomi</taxon>
        <taxon>Mammalia</taxon>
        <taxon>Eutheria</taxon>
        <taxon>Euarchontoglires</taxon>
        <taxon>Primates</taxon>
        <taxon>Haplorrhini</taxon>
        <taxon>Catarrhini</taxon>
        <taxon>Hominidae</taxon>
        <taxon>Pongo</taxon>
    </lineage>
</organism>
<proteinExistence type="predicted"/>
<name>A0A2J8TJD6_PONAB</name>
<gene>
    <name evidence="1" type="ORF">CR201_G0034324</name>
</gene>
<dbReference type="Gene3D" id="2.60.120.650">
    <property type="entry name" value="Cupin"/>
    <property type="match status" value="1"/>
</dbReference>